<protein>
    <submittedName>
        <fullName evidence="2">Global cell cycle regulator GcrA-like protein</fullName>
    </submittedName>
</protein>
<proteinExistence type="predicted"/>
<evidence type="ECO:0000313" key="3">
    <source>
        <dbReference type="Proteomes" id="UP000264589"/>
    </source>
</evidence>
<dbReference type="AlphaFoldDB" id="A0A371RK17"/>
<dbReference type="Pfam" id="PF07750">
    <property type="entry name" value="GcrA"/>
    <property type="match status" value="1"/>
</dbReference>
<dbReference type="InParanoid" id="A0A371RK17"/>
<evidence type="ECO:0000313" key="2">
    <source>
        <dbReference type="EMBL" id="RFB05791.1"/>
    </source>
</evidence>
<comment type="caution">
    <text evidence="2">The sequence shown here is derived from an EMBL/GenBank/DDBJ whole genome shotgun (WGS) entry which is preliminary data.</text>
</comment>
<dbReference type="InterPro" id="IPR011681">
    <property type="entry name" value="GcrA"/>
</dbReference>
<dbReference type="OrthoDB" id="9798071at2"/>
<dbReference type="RefSeq" id="WP_116392424.1">
    <property type="nucleotide sequence ID" value="NZ_QUQO01000001.1"/>
</dbReference>
<dbReference type="EMBL" id="QUQO01000001">
    <property type="protein sequence ID" value="RFB05791.1"/>
    <property type="molecule type" value="Genomic_DNA"/>
</dbReference>
<dbReference type="Proteomes" id="UP000264589">
    <property type="component" value="Unassembled WGS sequence"/>
</dbReference>
<accession>A0A371RK17</accession>
<keyword evidence="3" id="KW-1185">Reference proteome</keyword>
<sequence>MAWTEERVDQLKQLWGEGLSASQIANKMGGVTRNAVIGKVHRLGLAGRATPAAPKPKTVQRYDEPELKTPITGLENLYPGIDRPTVSSIDGNQCKWPIGDPTSEEFHFCGQPSNHGKPYCAYHSQVAFQPNTGRREPKRIAPTALPKIKVAG</sequence>
<evidence type="ECO:0000256" key="1">
    <source>
        <dbReference type="SAM" id="MobiDB-lite"/>
    </source>
</evidence>
<feature type="region of interest" description="Disordered" evidence="1">
    <location>
        <begin position="132"/>
        <end position="152"/>
    </location>
</feature>
<dbReference type="Gene3D" id="1.10.10.60">
    <property type="entry name" value="Homeodomain-like"/>
    <property type="match status" value="1"/>
</dbReference>
<name>A0A371RK17_9PROT</name>
<organism evidence="2 3">
    <name type="scientific">Parvularcula marina</name>
    <dbReference type="NCBI Taxonomy" id="2292771"/>
    <lineage>
        <taxon>Bacteria</taxon>
        <taxon>Pseudomonadati</taxon>
        <taxon>Pseudomonadota</taxon>
        <taxon>Alphaproteobacteria</taxon>
        <taxon>Parvularculales</taxon>
        <taxon>Parvularculaceae</taxon>
        <taxon>Parvularcula</taxon>
    </lineage>
</organism>
<reference evidence="2 3" key="1">
    <citation type="submission" date="2018-08" db="EMBL/GenBank/DDBJ databases">
        <title>Parvularcula sp. SM1705, isolated from surface water of the South Sea China.</title>
        <authorList>
            <person name="Sun L."/>
        </authorList>
    </citation>
    <scope>NUCLEOTIDE SEQUENCE [LARGE SCALE GENOMIC DNA]</scope>
    <source>
        <strain evidence="2 3">SM1705</strain>
    </source>
</reference>
<gene>
    <name evidence="2" type="ORF">DX908_11245</name>
</gene>